<dbReference type="CDD" id="cd06464">
    <property type="entry name" value="ACD_sHsps-like"/>
    <property type="match status" value="1"/>
</dbReference>
<feature type="domain" description="SHSP" evidence="1">
    <location>
        <begin position="33"/>
        <end position="145"/>
    </location>
</feature>
<dbReference type="EMBL" id="UOEP01000078">
    <property type="protein sequence ID" value="VAW17779.1"/>
    <property type="molecule type" value="Genomic_DNA"/>
</dbReference>
<dbReference type="AlphaFoldDB" id="A0A3B0U073"/>
<proteinExistence type="predicted"/>
<protein>
    <recommendedName>
        <fullName evidence="1">SHSP domain-containing protein</fullName>
    </recommendedName>
</protein>
<dbReference type="InterPro" id="IPR002068">
    <property type="entry name" value="A-crystallin/Hsp20_dom"/>
</dbReference>
<dbReference type="InterPro" id="IPR031107">
    <property type="entry name" value="Small_HSP"/>
</dbReference>
<gene>
    <name evidence="2" type="ORF">MNBD_BACTEROID01-2330</name>
</gene>
<sequence length="145" mass="16632">MKLFKWKSDIKPTFPNIIERFFGKKITDGVAPNENVATLPSVNISDANKAFEVDIALPGLDKKDVKIEIQDNCLVISSEKQYEKEDKDKNWIRREYGYASFQRMFELPENVDENKIKAKMKNGVLSISIAKKKGHESNIKQIGVR</sequence>
<accession>A0A3B0U073</accession>
<organism evidence="2">
    <name type="scientific">hydrothermal vent metagenome</name>
    <dbReference type="NCBI Taxonomy" id="652676"/>
    <lineage>
        <taxon>unclassified sequences</taxon>
        <taxon>metagenomes</taxon>
        <taxon>ecological metagenomes</taxon>
    </lineage>
</organism>
<evidence type="ECO:0000313" key="2">
    <source>
        <dbReference type="EMBL" id="VAW17779.1"/>
    </source>
</evidence>
<dbReference type="SUPFAM" id="SSF49764">
    <property type="entry name" value="HSP20-like chaperones"/>
    <property type="match status" value="1"/>
</dbReference>
<evidence type="ECO:0000259" key="1">
    <source>
        <dbReference type="PROSITE" id="PS01031"/>
    </source>
</evidence>
<reference evidence="2" key="1">
    <citation type="submission" date="2018-06" db="EMBL/GenBank/DDBJ databases">
        <authorList>
            <person name="Zhirakovskaya E."/>
        </authorList>
    </citation>
    <scope>NUCLEOTIDE SEQUENCE</scope>
</reference>
<dbReference type="InterPro" id="IPR008978">
    <property type="entry name" value="HSP20-like_chaperone"/>
</dbReference>
<name>A0A3B0U073_9ZZZZ</name>
<dbReference type="Gene3D" id="2.60.40.790">
    <property type="match status" value="1"/>
</dbReference>
<dbReference type="Pfam" id="PF00011">
    <property type="entry name" value="HSP20"/>
    <property type="match status" value="1"/>
</dbReference>
<dbReference type="PROSITE" id="PS01031">
    <property type="entry name" value="SHSP"/>
    <property type="match status" value="1"/>
</dbReference>
<dbReference type="PANTHER" id="PTHR11527">
    <property type="entry name" value="HEAT-SHOCK PROTEIN 20 FAMILY MEMBER"/>
    <property type="match status" value="1"/>
</dbReference>